<dbReference type="AlphaFoldDB" id="A0A9I9DCE7"/>
<proteinExistence type="predicted"/>
<accession>A0A9I9DCE7</accession>
<protein>
    <submittedName>
        <fullName evidence="2">Uncharacterized protein</fullName>
    </submittedName>
</protein>
<feature type="region of interest" description="Disordered" evidence="1">
    <location>
        <begin position="1"/>
        <end position="50"/>
    </location>
</feature>
<name>A0A9I9DCE7_CUCME</name>
<reference evidence="2" key="1">
    <citation type="submission" date="2023-03" db="UniProtKB">
        <authorList>
            <consortium name="EnsemblPlants"/>
        </authorList>
    </citation>
    <scope>IDENTIFICATION</scope>
</reference>
<sequence length="50" mass="5710">MDQKGGWTTRETKEGGEGGLGKGGKKRRGEKKKHEGSKRWPQWQGKGRWE</sequence>
<organism evidence="2">
    <name type="scientific">Cucumis melo</name>
    <name type="common">Muskmelon</name>
    <dbReference type="NCBI Taxonomy" id="3656"/>
    <lineage>
        <taxon>Eukaryota</taxon>
        <taxon>Viridiplantae</taxon>
        <taxon>Streptophyta</taxon>
        <taxon>Embryophyta</taxon>
        <taxon>Tracheophyta</taxon>
        <taxon>Spermatophyta</taxon>
        <taxon>Magnoliopsida</taxon>
        <taxon>eudicotyledons</taxon>
        <taxon>Gunneridae</taxon>
        <taxon>Pentapetalae</taxon>
        <taxon>rosids</taxon>
        <taxon>fabids</taxon>
        <taxon>Cucurbitales</taxon>
        <taxon>Cucurbitaceae</taxon>
        <taxon>Benincaseae</taxon>
        <taxon>Cucumis</taxon>
    </lineage>
</organism>
<evidence type="ECO:0000313" key="2">
    <source>
        <dbReference type="EnsemblPlants" id="MELO3C016361.2.1"/>
    </source>
</evidence>
<evidence type="ECO:0000256" key="1">
    <source>
        <dbReference type="SAM" id="MobiDB-lite"/>
    </source>
</evidence>
<dbReference type="Gramene" id="MELO3C016361.2.1">
    <property type="protein sequence ID" value="MELO3C016361.2.1"/>
    <property type="gene ID" value="MELO3C016361.2"/>
</dbReference>
<feature type="compositionally biased region" description="Basic residues" evidence="1">
    <location>
        <begin position="23"/>
        <end position="36"/>
    </location>
</feature>
<dbReference type="EnsemblPlants" id="MELO3C016361.2.1">
    <property type="protein sequence ID" value="MELO3C016361.2.1"/>
    <property type="gene ID" value="MELO3C016361.2"/>
</dbReference>